<dbReference type="EMBL" id="CAEZVJ010000072">
    <property type="protein sequence ID" value="CAB4630399.1"/>
    <property type="molecule type" value="Genomic_DNA"/>
</dbReference>
<dbReference type="Pfam" id="PF22435">
    <property type="entry name" value="MRM3-like_sub_bind"/>
    <property type="match status" value="1"/>
</dbReference>
<protein>
    <submittedName>
        <fullName evidence="6">Unannotated protein</fullName>
    </submittedName>
</protein>
<name>A0A6J7E5M2_9ZZZZ</name>
<dbReference type="Gene3D" id="3.40.1280.10">
    <property type="match status" value="1"/>
</dbReference>
<dbReference type="EMBL" id="CAFBLO010000109">
    <property type="protein sequence ID" value="CAB4875033.1"/>
    <property type="molecule type" value="Genomic_DNA"/>
</dbReference>
<dbReference type="InterPro" id="IPR013123">
    <property type="entry name" value="SpoU_subst-bd"/>
</dbReference>
<feature type="domain" description="RNA 2-O ribose methyltransferase substrate binding" evidence="4">
    <location>
        <begin position="29"/>
        <end position="104"/>
    </location>
</feature>
<dbReference type="GO" id="GO:0003723">
    <property type="term" value="F:RNA binding"/>
    <property type="evidence" value="ECO:0007669"/>
    <property type="project" value="InterPro"/>
</dbReference>
<dbReference type="CDD" id="cd18095">
    <property type="entry name" value="SpoU-like_rRNA-MTase"/>
    <property type="match status" value="1"/>
</dbReference>
<dbReference type="InterPro" id="IPR029028">
    <property type="entry name" value="Alpha/beta_knot_MTases"/>
</dbReference>
<dbReference type="PANTHER" id="PTHR43191">
    <property type="entry name" value="RRNA METHYLTRANSFERASE 3"/>
    <property type="match status" value="1"/>
</dbReference>
<dbReference type="AlphaFoldDB" id="A0A6J7E5M2"/>
<organism evidence="6">
    <name type="scientific">freshwater metagenome</name>
    <dbReference type="NCBI Taxonomy" id="449393"/>
    <lineage>
        <taxon>unclassified sequences</taxon>
        <taxon>metagenomes</taxon>
        <taxon>ecological metagenomes</taxon>
    </lineage>
</organism>
<dbReference type="SUPFAM" id="SSF55315">
    <property type="entry name" value="L30e-like"/>
    <property type="match status" value="1"/>
</dbReference>
<evidence type="ECO:0000313" key="6">
    <source>
        <dbReference type="EMBL" id="CAB4875033.1"/>
    </source>
</evidence>
<comment type="similarity">
    <text evidence="1">Belongs to the class IV-like SAM-binding methyltransferase superfamily. RNA methyltransferase TrmH family.</text>
</comment>
<keyword evidence="2" id="KW-0489">Methyltransferase</keyword>
<evidence type="ECO:0000259" key="4">
    <source>
        <dbReference type="SMART" id="SM00967"/>
    </source>
</evidence>
<evidence type="ECO:0000313" key="5">
    <source>
        <dbReference type="EMBL" id="CAB4630399.1"/>
    </source>
</evidence>
<dbReference type="SUPFAM" id="SSF75217">
    <property type="entry name" value="alpha/beta knot"/>
    <property type="match status" value="1"/>
</dbReference>
<dbReference type="InterPro" id="IPR053888">
    <property type="entry name" value="MRM3-like_sub_bind"/>
</dbReference>
<reference evidence="6" key="1">
    <citation type="submission" date="2020-05" db="EMBL/GenBank/DDBJ databases">
        <authorList>
            <person name="Chiriac C."/>
            <person name="Salcher M."/>
            <person name="Ghai R."/>
            <person name="Kavagutti S V."/>
        </authorList>
    </citation>
    <scope>NUCLEOTIDE SEQUENCE</scope>
</reference>
<dbReference type="Gene3D" id="3.30.1330.30">
    <property type="match status" value="1"/>
</dbReference>
<dbReference type="InterPro" id="IPR029026">
    <property type="entry name" value="tRNA_m1G_MTases_N"/>
</dbReference>
<evidence type="ECO:0000256" key="2">
    <source>
        <dbReference type="ARBA" id="ARBA00022603"/>
    </source>
</evidence>
<keyword evidence="3" id="KW-0808">Transferase</keyword>
<gene>
    <name evidence="5" type="ORF">UFOPK1961_00714</name>
    <name evidence="6" type="ORF">UFOPK3364_00965</name>
</gene>
<dbReference type="InterPro" id="IPR051259">
    <property type="entry name" value="rRNA_Methyltransferase"/>
</dbReference>
<accession>A0A6J7E5M2</accession>
<evidence type="ECO:0000256" key="3">
    <source>
        <dbReference type="ARBA" id="ARBA00022679"/>
    </source>
</evidence>
<dbReference type="PANTHER" id="PTHR43191:SF2">
    <property type="entry name" value="RRNA METHYLTRANSFERASE 3, MITOCHONDRIAL"/>
    <property type="match status" value="1"/>
</dbReference>
<proteinExistence type="inferred from homology"/>
<evidence type="ECO:0000256" key="1">
    <source>
        <dbReference type="ARBA" id="ARBA00007228"/>
    </source>
</evidence>
<dbReference type="SMART" id="SM00967">
    <property type="entry name" value="SpoU_sub_bind"/>
    <property type="match status" value="1"/>
</dbReference>
<dbReference type="GO" id="GO:0006396">
    <property type="term" value="P:RNA processing"/>
    <property type="evidence" value="ECO:0007669"/>
    <property type="project" value="InterPro"/>
</dbReference>
<dbReference type="InterPro" id="IPR001537">
    <property type="entry name" value="SpoU_MeTrfase"/>
</dbReference>
<dbReference type="GO" id="GO:0005737">
    <property type="term" value="C:cytoplasm"/>
    <property type="evidence" value="ECO:0007669"/>
    <property type="project" value="UniProtKB-ARBA"/>
</dbReference>
<dbReference type="GO" id="GO:0032259">
    <property type="term" value="P:methylation"/>
    <property type="evidence" value="ECO:0007669"/>
    <property type="project" value="UniProtKB-KW"/>
</dbReference>
<dbReference type="GO" id="GO:0008173">
    <property type="term" value="F:RNA methyltransferase activity"/>
    <property type="evidence" value="ECO:0007669"/>
    <property type="project" value="InterPro"/>
</dbReference>
<sequence>MITNPADPQVKAIARLSQRSRRDEAGVFIVEGPQAVRELLTFSPNSVVDVFYTAAFAEKHGAIIQLAERSPAVMDEVSDKVLEVMADTVNPQGVIAVAQTLSHSLSSIDEVRLVAVCDEIRDPGNAGAVIRAADAAGADAVILTGASVDLHNPKLVRSSTGSIFHLPIIEHDDLADVIEWLMGRGVTILAAAADGESIPSMSTILTKPTAWLFGNEAHGLSEDARARADHIVSVPIYGKAESLNLATAASVCLYASAFAQSGA</sequence>
<dbReference type="Pfam" id="PF00588">
    <property type="entry name" value="SpoU_methylase"/>
    <property type="match status" value="1"/>
</dbReference>
<dbReference type="InterPro" id="IPR029064">
    <property type="entry name" value="Ribosomal_eL30-like_sf"/>
</dbReference>